<accession>A0ABS8G792</accession>
<dbReference type="Proteomes" id="UP001520878">
    <property type="component" value="Unassembled WGS sequence"/>
</dbReference>
<name>A0ABS8G792_9ALTE</name>
<organism evidence="2 3">
    <name type="scientific">Fluctibacter halophilus</name>
    <dbReference type="NCBI Taxonomy" id="226011"/>
    <lineage>
        <taxon>Bacteria</taxon>
        <taxon>Pseudomonadati</taxon>
        <taxon>Pseudomonadota</taxon>
        <taxon>Gammaproteobacteria</taxon>
        <taxon>Alteromonadales</taxon>
        <taxon>Alteromonadaceae</taxon>
        <taxon>Fluctibacter</taxon>
    </lineage>
</organism>
<gene>
    <name evidence="2" type="ORF">LJ739_06755</name>
</gene>
<protein>
    <submittedName>
        <fullName evidence="2">Uncharacterized protein</fullName>
    </submittedName>
</protein>
<sequence>MRVKAKQTGFYGGRIIQEGKVFSLEGATKKDVEAAFSSKWMEKVSASETKPTAKGATKSTANDGDEGGDK</sequence>
<proteinExistence type="predicted"/>
<evidence type="ECO:0000313" key="3">
    <source>
        <dbReference type="Proteomes" id="UP001520878"/>
    </source>
</evidence>
<feature type="region of interest" description="Disordered" evidence="1">
    <location>
        <begin position="41"/>
        <end position="70"/>
    </location>
</feature>
<reference evidence="2 3" key="1">
    <citation type="submission" date="2021-10" db="EMBL/GenBank/DDBJ databases">
        <title>Draft genome of Aestuariibacter halophilus JC2043.</title>
        <authorList>
            <person name="Emsley S.A."/>
            <person name="Pfannmuller K.M."/>
            <person name="Ushijima B."/>
            <person name="Saw J.H."/>
            <person name="Videau P."/>
        </authorList>
    </citation>
    <scope>NUCLEOTIDE SEQUENCE [LARGE SCALE GENOMIC DNA]</scope>
    <source>
        <strain evidence="2 3">JC2043</strain>
    </source>
</reference>
<keyword evidence="3" id="KW-1185">Reference proteome</keyword>
<comment type="caution">
    <text evidence="2">The sequence shown here is derived from an EMBL/GenBank/DDBJ whole genome shotgun (WGS) entry which is preliminary data.</text>
</comment>
<evidence type="ECO:0000256" key="1">
    <source>
        <dbReference type="SAM" id="MobiDB-lite"/>
    </source>
</evidence>
<dbReference type="EMBL" id="JAJEWP010000001">
    <property type="protein sequence ID" value="MCC2615936.1"/>
    <property type="molecule type" value="Genomic_DNA"/>
</dbReference>
<dbReference type="RefSeq" id="WP_229158376.1">
    <property type="nucleotide sequence ID" value="NZ_JAJEWP010000001.1"/>
</dbReference>
<evidence type="ECO:0000313" key="2">
    <source>
        <dbReference type="EMBL" id="MCC2615936.1"/>
    </source>
</evidence>